<evidence type="ECO:0000256" key="1">
    <source>
        <dbReference type="ARBA" id="ARBA00004166"/>
    </source>
</evidence>
<keyword evidence="5 17" id="KW-0812">Transmembrane</keyword>
<dbReference type="PRINTS" id="PR00237">
    <property type="entry name" value="GPCRRHODOPSN"/>
</dbReference>
<accession>A0AA88SCG3</accession>
<evidence type="ECO:0000313" key="21">
    <source>
        <dbReference type="Proteomes" id="UP001187315"/>
    </source>
</evidence>
<dbReference type="SUPFAM" id="SSF52058">
    <property type="entry name" value="L domain-like"/>
    <property type="match status" value="2"/>
</dbReference>
<dbReference type="GO" id="GO:0008528">
    <property type="term" value="F:G protein-coupled peptide receptor activity"/>
    <property type="evidence" value="ECO:0007669"/>
    <property type="project" value="TreeGrafter"/>
</dbReference>
<evidence type="ECO:0000256" key="11">
    <source>
        <dbReference type="ARBA" id="ARBA00023136"/>
    </source>
</evidence>
<evidence type="ECO:0000256" key="4">
    <source>
        <dbReference type="ARBA" id="ARBA00022614"/>
    </source>
</evidence>
<keyword evidence="7" id="KW-0677">Repeat</keyword>
<keyword evidence="11 17" id="KW-0472">Membrane</keyword>
<dbReference type="InterPro" id="IPR003591">
    <property type="entry name" value="Leu-rich_rpt_typical-subtyp"/>
</dbReference>
<evidence type="ECO:0000256" key="6">
    <source>
        <dbReference type="ARBA" id="ARBA00022729"/>
    </source>
</evidence>
<dbReference type="FunFam" id="3.80.10.10:FF:000770">
    <property type="entry name" value="Uncharacterized protein"/>
    <property type="match status" value="1"/>
</dbReference>
<dbReference type="SUPFAM" id="SSF81321">
    <property type="entry name" value="Family A G protein-coupled receptor-like"/>
    <property type="match status" value="1"/>
</dbReference>
<keyword evidence="4" id="KW-0433">Leucine-rich repeat</keyword>
<feature type="transmembrane region" description="Helical" evidence="17">
    <location>
        <begin position="708"/>
        <end position="732"/>
    </location>
</feature>
<dbReference type="PANTHER" id="PTHR24372:SF71">
    <property type="entry name" value="LEUCINE-RICH REPEAT-CONTAINING G-PROTEIN COUPLED RECEPTOR 5"/>
    <property type="match status" value="1"/>
</dbReference>
<feature type="transmembrane region" description="Helical" evidence="17">
    <location>
        <begin position="753"/>
        <end position="776"/>
    </location>
</feature>
<keyword evidence="3" id="KW-1003">Cell membrane</keyword>
<evidence type="ECO:0000256" key="14">
    <source>
        <dbReference type="ARBA" id="ARBA00023180"/>
    </source>
</evidence>
<keyword evidence="6 18" id="KW-0732">Signal</keyword>
<evidence type="ECO:0000256" key="18">
    <source>
        <dbReference type="SAM" id="SignalP"/>
    </source>
</evidence>
<comment type="caution">
    <text evidence="20">The sequence shown here is derived from an EMBL/GenBank/DDBJ whole genome shotgun (WGS) entry which is preliminary data.</text>
</comment>
<dbReference type="Pfam" id="PF00001">
    <property type="entry name" value="7tm_1"/>
    <property type="match status" value="1"/>
</dbReference>
<comment type="subcellular location">
    <subcellularLocation>
        <location evidence="2">Cell membrane</location>
        <topology evidence="2">Multi-pass membrane protein</topology>
    </subcellularLocation>
    <subcellularLocation>
        <location evidence="1">Golgi apparatus</location>
        <location evidence="1">trans-Golgi network membrane</location>
        <topology evidence="1">Multi-pass membrane protein</topology>
    </subcellularLocation>
</comment>
<dbReference type="Pfam" id="PF00560">
    <property type="entry name" value="LRR_1"/>
    <property type="match status" value="1"/>
</dbReference>
<gene>
    <name evidence="20" type="ORF">Q7C36_016010</name>
</gene>
<protein>
    <recommendedName>
        <fullName evidence="19">G-protein coupled receptors family 1 profile domain-containing protein</fullName>
    </recommendedName>
</protein>
<dbReference type="InterPro" id="IPR000372">
    <property type="entry name" value="LRRNT"/>
</dbReference>
<evidence type="ECO:0000256" key="13">
    <source>
        <dbReference type="ARBA" id="ARBA00023170"/>
    </source>
</evidence>
<dbReference type="InterPro" id="IPR000276">
    <property type="entry name" value="GPCR_Rhodpsn"/>
</dbReference>
<dbReference type="SMART" id="SM00369">
    <property type="entry name" value="LRR_TYP"/>
    <property type="match status" value="14"/>
</dbReference>
<evidence type="ECO:0000256" key="2">
    <source>
        <dbReference type="ARBA" id="ARBA00004651"/>
    </source>
</evidence>
<comment type="function">
    <text evidence="16">Receptor for R-spondins that potentiates the canonical Wnt signaling pathway and acts as a stem cell marker of the intestinal epithelium and the hair follicle. Upon binding to R-spondins (RSPO1, RSPO2, RSPO3 or RSPO4), associates with phosphorylated LRP6 and frizzled receptors that are activated by extracellular Wnt receptors, triggering the canonical Wnt signaling pathway to increase expression of target genes. In contrast to classical G-protein coupled receptors, does not activate heterotrimeric G-proteins to transduce the signal. Involved in the development and/or maintenance of the adult intestinal stem cells during postembryonic development.</text>
</comment>
<keyword evidence="21" id="KW-1185">Reference proteome</keyword>
<evidence type="ECO:0000256" key="12">
    <source>
        <dbReference type="ARBA" id="ARBA00023157"/>
    </source>
</evidence>
<dbReference type="EMBL" id="JAVHJS010000016">
    <property type="protein sequence ID" value="KAK2832548.1"/>
    <property type="molecule type" value="Genomic_DNA"/>
</dbReference>
<feature type="chain" id="PRO_5041664547" description="G-protein coupled receptors family 1 profile domain-containing protein" evidence="18">
    <location>
        <begin position="22"/>
        <end position="884"/>
    </location>
</feature>
<proteinExistence type="predicted"/>
<dbReference type="PROSITE" id="PS51450">
    <property type="entry name" value="LRR"/>
    <property type="match status" value="3"/>
</dbReference>
<dbReference type="AlphaFoldDB" id="A0AA88SCG3"/>
<dbReference type="Gene3D" id="3.80.10.10">
    <property type="entry name" value="Ribonuclease Inhibitor"/>
    <property type="match status" value="1"/>
</dbReference>
<dbReference type="GO" id="GO:0007189">
    <property type="term" value="P:adenylate cyclase-activating G protein-coupled receptor signaling pathway"/>
    <property type="evidence" value="ECO:0007669"/>
    <property type="project" value="TreeGrafter"/>
</dbReference>
<evidence type="ECO:0000256" key="16">
    <source>
        <dbReference type="ARBA" id="ARBA00093766"/>
    </source>
</evidence>
<dbReference type="PANTHER" id="PTHR24372">
    <property type="entry name" value="GLYCOPROTEIN HORMONE RECEPTOR"/>
    <property type="match status" value="1"/>
</dbReference>
<keyword evidence="9" id="KW-0333">Golgi apparatus</keyword>
<feature type="transmembrane region" description="Helical" evidence="17">
    <location>
        <begin position="625"/>
        <end position="646"/>
    </location>
</feature>
<dbReference type="Gene3D" id="1.20.1070.10">
    <property type="entry name" value="Rhodopsin 7-helix transmembrane proteins"/>
    <property type="match status" value="1"/>
</dbReference>
<keyword evidence="8 17" id="KW-1133">Transmembrane helix</keyword>
<keyword evidence="15" id="KW-0807">Transducer</keyword>
<dbReference type="SMART" id="SM00364">
    <property type="entry name" value="LRR_BAC"/>
    <property type="match status" value="7"/>
</dbReference>
<dbReference type="GO" id="GO:0005886">
    <property type="term" value="C:plasma membrane"/>
    <property type="evidence" value="ECO:0007669"/>
    <property type="project" value="UniProtKB-SubCell"/>
</dbReference>
<feature type="signal peptide" evidence="18">
    <location>
        <begin position="1"/>
        <end position="21"/>
    </location>
</feature>
<evidence type="ECO:0000256" key="10">
    <source>
        <dbReference type="ARBA" id="ARBA00023040"/>
    </source>
</evidence>
<dbReference type="GO" id="GO:0009755">
    <property type="term" value="P:hormone-mediated signaling pathway"/>
    <property type="evidence" value="ECO:0007669"/>
    <property type="project" value="TreeGrafter"/>
</dbReference>
<dbReference type="Proteomes" id="UP001187315">
    <property type="component" value="Unassembled WGS sequence"/>
</dbReference>
<evidence type="ECO:0000256" key="7">
    <source>
        <dbReference type="ARBA" id="ARBA00022737"/>
    </source>
</evidence>
<evidence type="ECO:0000256" key="8">
    <source>
        <dbReference type="ARBA" id="ARBA00022989"/>
    </source>
</evidence>
<evidence type="ECO:0000256" key="5">
    <source>
        <dbReference type="ARBA" id="ARBA00022692"/>
    </source>
</evidence>
<keyword evidence="12" id="KW-1015">Disulfide bond</keyword>
<dbReference type="InterPro" id="IPR001611">
    <property type="entry name" value="Leu-rich_rpt"/>
</dbReference>
<name>A0AA88SCG3_TACVA</name>
<organism evidence="20 21">
    <name type="scientific">Tachysurus vachellii</name>
    <name type="common">Darkbarbel catfish</name>
    <name type="synonym">Pelteobagrus vachellii</name>
    <dbReference type="NCBI Taxonomy" id="175792"/>
    <lineage>
        <taxon>Eukaryota</taxon>
        <taxon>Metazoa</taxon>
        <taxon>Chordata</taxon>
        <taxon>Craniata</taxon>
        <taxon>Vertebrata</taxon>
        <taxon>Euteleostomi</taxon>
        <taxon>Actinopterygii</taxon>
        <taxon>Neopterygii</taxon>
        <taxon>Teleostei</taxon>
        <taxon>Ostariophysi</taxon>
        <taxon>Siluriformes</taxon>
        <taxon>Bagridae</taxon>
        <taxon>Tachysurus</taxon>
    </lineage>
</organism>
<dbReference type="Pfam" id="PF13855">
    <property type="entry name" value="LRR_8"/>
    <property type="match status" value="3"/>
</dbReference>
<evidence type="ECO:0000256" key="9">
    <source>
        <dbReference type="ARBA" id="ARBA00023034"/>
    </source>
</evidence>
<feature type="transmembrane region" description="Helical" evidence="17">
    <location>
        <begin position="667"/>
        <end position="688"/>
    </location>
</feature>
<reference evidence="20" key="1">
    <citation type="submission" date="2023-08" db="EMBL/GenBank/DDBJ databases">
        <title>Pelteobagrus vachellii genome.</title>
        <authorList>
            <person name="Liu H."/>
        </authorList>
    </citation>
    <scope>NUCLEOTIDE SEQUENCE</scope>
    <source>
        <strain evidence="20">PRFRI_2022a</strain>
        <tissue evidence="20">Muscle</tissue>
    </source>
</reference>
<keyword evidence="14" id="KW-0325">Glycoprotein</keyword>
<dbReference type="SMART" id="SM00013">
    <property type="entry name" value="LRRNT"/>
    <property type="match status" value="1"/>
</dbReference>
<evidence type="ECO:0000259" key="19">
    <source>
        <dbReference type="PROSITE" id="PS50262"/>
    </source>
</evidence>
<sequence length="884" mass="97273">MSRARLIVRFVLLSWCCGSRARTSGCPVLCTCEQDGVYVRVDCADRGLTSPPVALSAYTTYLDLSMNNITQLPSNAFTTLHFLEELRLAGNDLTDIPKGAFDGFVNLKTLMLQNNQFQEVPREAFKSLPNLHSLRLDANHISSVSQDCFDGLSSLRHLWLDDNALTEVPVDALRPLSSLQAVTFALNKITHIPDKAFANLSNLVVLHLNNNRVLSLGKQSFDGLQSLETLDLNYNSLEEFPVAIKTLKTLKELGFHNNNIKSIPEHAFMGNPSLLTIFFYDNPIQFVGQSAFQHLPELRTLSLNGASDITQFPDLTGTHSLERLAITGARITSLPSTVCEQLPNLQMLDLSYNLIQSLPSLQGCKKIQKIDLHHNQIRELRADTFQGLPLLKSIGLAWNKLCSVDPLSFSELPALTKLDLTSNQLLSLPVVEMHMLTHLKLAGNVDLQELIPVERFPRLRVMEMPYAFQCCAFLTCEEHAIGWEKEKNSSIDVGRKDGVVSNPGDHEFEDIFPDLEDDSVSHLSVQCSPTPGPFQPCLYLFESWLIRCGVWIIAIMSLVGNAVVMVSIFLSPTFLSPVKLLVGLLALVNSLTGLCSGVMALVDALTFGRFATYGANWESSTSCKLTGFVSVFASETSVFLLTVAAVERSFSVHNGKAMLDCRASKAMAKLAVPLCFIAGLAVTSFPLLHVGEYNMSSLCLPLASSSGLGSMVVQVLVNSACYLIMTVTYTCLYCSLEKGEHDKLWDCSMIRHVAWLLFANCVLYFPVAFLSFSALLKIAAVGPDVIKSVLLVVVPLPACLNPLLYALFNPHFKEDLGLLLRHARLTLLRHQHLSLASLDSDDAEKQSCDSTAALVPFTSLNKQTTCLAQNTEPHDLATHCLCTS</sequence>
<keyword evidence="10" id="KW-0297">G-protein coupled receptor</keyword>
<dbReference type="InterPro" id="IPR017452">
    <property type="entry name" value="GPCR_Rhodpsn_7TM"/>
</dbReference>
<feature type="domain" description="G-protein coupled receptors family 1 profile" evidence="19">
    <location>
        <begin position="560"/>
        <end position="805"/>
    </location>
</feature>
<keyword evidence="13" id="KW-0675">Receptor</keyword>
<dbReference type="InterPro" id="IPR032675">
    <property type="entry name" value="LRR_dom_sf"/>
</dbReference>
<dbReference type="PROSITE" id="PS50262">
    <property type="entry name" value="G_PROTEIN_RECEP_F1_2"/>
    <property type="match status" value="1"/>
</dbReference>
<evidence type="ECO:0000256" key="3">
    <source>
        <dbReference type="ARBA" id="ARBA00022475"/>
    </source>
</evidence>
<evidence type="ECO:0000256" key="17">
    <source>
        <dbReference type="SAM" id="Phobius"/>
    </source>
</evidence>
<feature type="transmembrane region" description="Helical" evidence="17">
    <location>
        <begin position="582"/>
        <end position="605"/>
    </location>
</feature>
<feature type="transmembrane region" description="Helical" evidence="17">
    <location>
        <begin position="788"/>
        <end position="808"/>
    </location>
</feature>
<feature type="transmembrane region" description="Helical" evidence="17">
    <location>
        <begin position="544"/>
        <end position="570"/>
    </location>
</feature>
<evidence type="ECO:0000313" key="20">
    <source>
        <dbReference type="EMBL" id="KAK2832548.1"/>
    </source>
</evidence>
<evidence type="ECO:0000256" key="15">
    <source>
        <dbReference type="ARBA" id="ARBA00023224"/>
    </source>
</evidence>